<dbReference type="AlphaFoldDB" id="F3YUK8"/>
<sequence length="144" mass="15404">MRGRAQESLRQWLARTDLRRLAAGMQCVWYVLTGLWSLVDIHSFMAVTGPKTDIWLVRTVGALVIVIGSVLGMAAIRRRIGLQEMALGVGSALALAVVEIGYAATGVISPIYLIDGVVELVLLGLWFAGWVRGGAAQPGVGSMQ</sequence>
<organism evidence="2 3">
    <name type="scientific">Desulfocurvibacter africanus subsp. africanus str. Walvis Bay</name>
    <dbReference type="NCBI Taxonomy" id="690850"/>
    <lineage>
        <taxon>Bacteria</taxon>
        <taxon>Pseudomonadati</taxon>
        <taxon>Thermodesulfobacteriota</taxon>
        <taxon>Desulfovibrionia</taxon>
        <taxon>Desulfovibrionales</taxon>
        <taxon>Desulfovibrionaceae</taxon>
        <taxon>Desulfocurvibacter</taxon>
    </lineage>
</organism>
<proteinExistence type="predicted"/>
<dbReference type="HOGENOM" id="CLU_139576_0_0_7"/>
<evidence type="ECO:0000313" key="3">
    <source>
        <dbReference type="Proteomes" id="UP000007844"/>
    </source>
</evidence>
<dbReference type="EMBL" id="CP003221">
    <property type="protein sequence ID" value="EGJ48962.1"/>
    <property type="molecule type" value="Genomic_DNA"/>
</dbReference>
<dbReference type="STRING" id="690850.Desaf_0609"/>
<keyword evidence="1" id="KW-0812">Transmembrane</keyword>
<dbReference type="RefSeq" id="WP_014258801.1">
    <property type="nucleotide sequence ID" value="NC_016629.1"/>
</dbReference>
<feature type="transmembrane region" description="Helical" evidence="1">
    <location>
        <begin position="54"/>
        <end position="74"/>
    </location>
</feature>
<keyword evidence="1" id="KW-1133">Transmembrane helix</keyword>
<dbReference type="KEGG" id="daf:Desaf_0609"/>
<feature type="transmembrane region" description="Helical" evidence="1">
    <location>
        <begin position="86"/>
        <end position="105"/>
    </location>
</feature>
<name>F3YUK8_DESAF</name>
<keyword evidence="1" id="KW-0472">Membrane</keyword>
<evidence type="ECO:0000313" key="2">
    <source>
        <dbReference type="EMBL" id="EGJ48962.1"/>
    </source>
</evidence>
<feature type="transmembrane region" description="Helical" evidence="1">
    <location>
        <begin position="111"/>
        <end position="131"/>
    </location>
</feature>
<feature type="transmembrane region" description="Helical" evidence="1">
    <location>
        <begin position="21"/>
        <end position="39"/>
    </location>
</feature>
<dbReference type="eggNOG" id="ENOG50332ZD">
    <property type="taxonomic scope" value="Bacteria"/>
</dbReference>
<reference evidence="2 3" key="1">
    <citation type="journal article" date="2011" name="J. Bacteriol.">
        <title>Genome sequence of the mercury-methylating and pleomorphic Desulfovibrio africanus Strain Walvis Bay.</title>
        <authorList>
            <person name="Brown S.D."/>
            <person name="Wall J.D."/>
            <person name="Kucken A.M."/>
            <person name="Gilmour C.C."/>
            <person name="Podar M."/>
            <person name="Brandt C.C."/>
            <person name="Teshima H."/>
            <person name="Detter J.C."/>
            <person name="Han C.S."/>
            <person name="Land M.L."/>
            <person name="Lucas S."/>
            <person name="Han J."/>
            <person name="Pennacchio L."/>
            <person name="Nolan M."/>
            <person name="Pitluck S."/>
            <person name="Woyke T."/>
            <person name="Goodwin L."/>
            <person name="Palumbo A.V."/>
            <person name="Elias D.A."/>
        </authorList>
    </citation>
    <scope>NUCLEOTIDE SEQUENCE [LARGE SCALE GENOMIC DNA]</scope>
    <source>
        <strain evidence="2 3">Walvis Bay</strain>
    </source>
</reference>
<evidence type="ECO:0000256" key="1">
    <source>
        <dbReference type="SAM" id="Phobius"/>
    </source>
</evidence>
<protein>
    <submittedName>
        <fullName evidence="2">Uncharacterized protein</fullName>
    </submittedName>
</protein>
<gene>
    <name evidence="2" type="ORF">Desaf_0609</name>
</gene>
<keyword evidence="3" id="KW-1185">Reference proteome</keyword>
<dbReference type="Proteomes" id="UP000007844">
    <property type="component" value="Chromosome"/>
</dbReference>
<accession>F3YUK8</accession>